<dbReference type="GO" id="GO:0019843">
    <property type="term" value="F:rRNA binding"/>
    <property type="evidence" value="ECO:0007669"/>
    <property type="project" value="UniProtKB-KW"/>
</dbReference>
<feature type="compositionally biased region" description="Acidic residues" evidence="11">
    <location>
        <begin position="47"/>
        <end position="67"/>
    </location>
</feature>
<dbReference type="EMBL" id="CACVBM020001151">
    <property type="protein sequence ID" value="CAA7034974.1"/>
    <property type="molecule type" value="Genomic_DNA"/>
</dbReference>
<dbReference type="AlphaFoldDB" id="A0A6D2IWP4"/>
<feature type="region of interest" description="Disordered" evidence="11">
    <location>
        <begin position="1"/>
        <end position="75"/>
    </location>
</feature>
<evidence type="ECO:0000256" key="8">
    <source>
        <dbReference type="ARBA" id="ARBA00022730"/>
    </source>
</evidence>
<keyword evidence="13" id="KW-1185">Reference proteome</keyword>
<protein>
    <recommendedName>
        <fullName evidence="14">Ribosomal RNA small subunit methyltransferase NEP1</fullName>
    </recommendedName>
</protein>
<reference evidence="12" key="1">
    <citation type="submission" date="2020-01" db="EMBL/GenBank/DDBJ databases">
        <authorList>
            <person name="Mishra B."/>
        </authorList>
    </citation>
    <scope>NUCLEOTIDE SEQUENCE [LARGE SCALE GENOMIC DNA]</scope>
</reference>
<dbReference type="GO" id="GO:0070475">
    <property type="term" value="P:rRNA base methylation"/>
    <property type="evidence" value="ECO:0007669"/>
    <property type="project" value="InterPro"/>
</dbReference>
<evidence type="ECO:0000256" key="7">
    <source>
        <dbReference type="ARBA" id="ARBA00022691"/>
    </source>
</evidence>
<name>A0A6D2IWP4_9BRAS</name>
<dbReference type="InterPro" id="IPR029026">
    <property type="entry name" value="tRNA_m1G_MTases_N"/>
</dbReference>
<evidence type="ECO:0000313" key="12">
    <source>
        <dbReference type="EMBL" id="CAA7034974.1"/>
    </source>
</evidence>
<comment type="similarity">
    <text evidence="2">Belongs to the class IV-like SAM-binding methyltransferase superfamily. RNA methyltransferase NEP1 family.</text>
</comment>
<evidence type="ECO:0000256" key="2">
    <source>
        <dbReference type="ARBA" id="ARBA00008115"/>
    </source>
</evidence>
<dbReference type="PANTHER" id="PTHR12636:SF5">
    <property type="entry name" value="RIBOSOMAL RNA SMALL SUBUNIT METHYLTRANSFERASE NEP1"/>
    <property type="match status" value="1"/>
</dbReference>
<dbReference type="Proteomes" id="UP000467841">
    <property type="component" value="Unassembled WGS sequence"/>
</dbReference>
<evidence type="ECO:0000313" key="13">
    <source>
        <dbReference type="Proteomes" id="UP000467841"/>
    </source>
</evidence>
<evidence type="ECO:0000256" key="1">
    <source>
        <dbReference type="ARBA" id="ARBA00004604"/>
    </source>
</evidence>
<keyword evidence="5" id="KW-0489">Methyltransferase</keyword>
<feature type="compositionally biased region" description="Basic and acidic residues" evidence="11">
    <location>
        <begin position="29"/>
        <end position="46"/>
    </location>
</feature>
<dbReference type="InterPro" id="IPR029028">
    <property type="entry name" value="Alpha/beta_knot_MTases"/>
</dbReference>
<keyword evidence="4" id="KW-0698">rRNA processing</keyword>
<dbReference type="GO" id="GO:0032040">
    <property type="term" value="C:small-subunit processome"/>
    <property type="evidence" value="ECO:0007669"/>
    <property type="project" value="TreeGrafter"/>
</dbReference>
<sequence length="290" mass="33389">MVRPYGIKVNKRKERQERYDKEEEEEEEQSKFERAKENVKKAKRENTEEELSENESEDDESSDDDDVGIPIVLADPKPEKEKPGVIFVLEKASLEVAKVGKTCVLLNSHDHVNFLTKNGRDYRDYRPDITHQALLMILDSPVNQAGRLKAVYVRTEKGVLFEVKPYCKLSKTYHRFAGLMLQLLQNLKITKNDIRETLMRVIKNPVEKYLPPGSRKIGFSRSSEKLIKLHKHLPTVCNESDTVFVLGAMHKGKIECDYIEDFVAVSKYPLTAAYCVSRICEALSLNWDIV</sequence>
<keyword evidence="7" id="KW-0949">S-adenosyl-L-methionine</keyword>
<dbReference type="Gene3D" id="3.40.1280.10">
    <property type="match status" value="1"/>
</dbReference>
<accession>A0A6D2IWP4</accession>
<evidence type="ECO:0000256" key="9">
    <source>
        <dbReference type="ARBA" id="ARBA00022884"/>
    </source>
</evidence>
<dbReference type="PANTHER" id="PTHR12636">
    <property type="entry name" value="NEP1/MRA1"/>
    <property type="match status" value="1"/>
</dbReference>
<comment type="subcellular location">
    <subcellularLocation>
        <location evidence="1">Nucleus</location>
        <location evidence="1">Nucleolus</location>
    </subcellularLocation>
</comment>
<dbReference type="InterPro" id="IPR005304">
    <property type="entry name" value="Rbsml_bgen_MeTrfase_EMG1/NEP1"/>
</dbReference>
<dbReference type="CDD" id="cd18088">
    <property type="entry name" value="Nep1-like"/>
    <property type="match status" value="1"/>
</dbReference>
<gene>
    <name evidence="12" type="ORF">MERR_LOCUS22209</name>
</gene>
<evidence type="ECO:0000256" key="11">
    <source>
        <dbReference type="SAM" id="MobiDB-lite"/>
    </source>
</evidence>
<keyword evidence="10" id="KW-0539">Nucleus</keyword>
<evidence type="ECO:0000256" key="5">
    <source>
        <dbReference type="ARBA" id="ARBA00022603"/>
    </source>
</evidence>
<comment type="caution">
    <text evidence="12">The sequence shown here is derived from an EMBL/GenBank/DDBJ whole genome shotgun (WGS) entry which is preliminary data.</text>
</comment>
<keyword evidence="3" id="KW-0690">Ribosome biogenesis</keyword>
<proteinExistence type="inferred from homology"/>
<dbReference type="FunFam" id="3.40.1280.10:FF:000003">
    <property type="entry name" value="Ribosomal RNA small subunit methyltransferase"/>
    <property type="match status" value="1"/>
</dbReference>
<dbReference type="OrthoDB" id="269804at2759"/>
<evidence type="ECO:0000256" key="4">
    <source>
        <dbReference type="ARBA" id="ARBA00022552"/>
    </source>
</evidence>
<dbReference type="GO" id="GO:0070037">
    <property type="term" value="F:rRNA (pseudouridine) methyltransferase activity"/>
    <property type="evidence" value="ECO:0007669"/>
    <property type="project" value="InterPro"/>
</dbReference>
<evidence type="ECO:0000256" key="10">
    <source>
        <dbReference type="ARBA" id="ARBA00023242"/>
    </source>
</evidence>
<dbReference type="SUPFAM" id="SSF75217">
    <property type="entry name" value="alpha/beta knot"/>
    <property type="match status" value="1"/>
</dbReference>
<keyword evidence="6" id="KW-0808">Transferase</keyword>
<evidence type="ECO:0008006" key="14">
    <source>
        <dbReference type="Google" id="ProtNLM"/>
    </source>
</evidence>
<keyword evidence="9" id="KW-0694">RNA-binding</keyword>
<evidence type="ECO:0000256" key="3">
    <source>
        <dbReference type="ARBA" id="ARBA00022517"/>
    </source>
</evidence>
<keyword evidence="8" id="KW-0699">rRNA-binding</keyword>
<organism evidence="12 13">
    <name type="scientific">Microthlaspi erraticum</name>
    <dbReference type="NCBI Taxonomy" id="1685480"/>
    <lineage>
        <taxon>Eukaryota</taxon>
        <taxon>Viridiplantae</taxon>
        <taxon>Streptophyta</taxon>
        <taxon>Embryophyta</taxon>
        <taxon>Tracheophyta</taxon>
        <taxon>Spermatophyta</taxon>
        <taxon>Magnoliopsida</taxon>
        <taxon>eudicotyledons</taxon>
        <taxon>Gunneridae</taxon>
        <taxon>Pentapetalae</taxon>
        <taxon>rosids</taxon>
        <taxon>malvids</taxon>
        <taxon>Brassicales</taxon>
        <taxon>Brassicaceae</taxon>
        <taxon>Coluteocarpeae</taxon>
        <taxon>Microthlaspi</taxon>
    </lineage>
</organism>
<dbReference type="Pfam" id="PF03587">
    <property type="entry name" value="EMG1"/>
    <property type="match status" value="1"/>
</dbReference>
<evidence type="ECO:0000256" key="6">
    <source>
        <dbReference type="ARBA" id="ARBA00022679"/>
    </source>
</evidence>